<feature type="domain" description="ACAD9/ACADV-like C-terminal" evidence="3">
    <location>
        <begin position="8"/>
        <end position="125"/>
    </location>
</feature>
<keyword evidence="5" id="KW-1185">Reference proteome</keyword>
<dbReference type="Gene3D" id="1.20.140.10">
    <property type="entry name" value="Butyryl-CoA Dehydrogenase, subunit A, domain 3"/>
    <property type="match status" value="1"/>
</dbReference>
<reference evidence="4" key="1">
    <citation type="journal article" date="2023" name="Insect Mol. Biol.">
        <title>Genome sequencing provides insights into the evolution of gene families encoding plant cell wall-degrading enzymes in longhorned beetles.</title>
        <authorList>
            <person name="Shin N.R."/>
            <person name="Okamura Y."/>
            <person name="Kirsch R."/>
            <person name="Pauchet Y."/>
        </authorList>
    </citation>
    <scope>NUCLEOTIDE SEQUENCE</scope>
    <source>
        <strain evidence="4">MMC_N1</strain>
    </source>
</reference>
<sequence length="134" mass="14604">MEHLVHKDLAGSANLVAKSIDSFGQAIEMVLIKYGKNIVNEQFILNRLAGATFDIFTSTVALSRASQSLKENLPSAAHEKLIAEVWTNEAMERVALYLKAISTGRTLDGFSKMSTISKNISAAEGIVQINPLRL</sequence>
<dbReference type="Proteomes" id="UP001162164">
    <property type="component" value="Unassembled WGS sequence"/>
</dbReference>
<dbReference type="Pfam" id="PF21343">
    <property type="entry name" value="ACAD9-ACADV_C"/>
    <property type="match status" value="1"/>
</dbReference>
<evidence type="ECO:0000256" key="1">
    <source>
        <dbReference type="ARBA" id="ARBA00022946"/>
    </source>
</evidence>
<evidence type="ECO:0000313" key="5">
    <source>
        <dbReference type="Proteomes" id="UP001162164"/>
    </source>
</evidence>
<evidence type="ECO:0000256" key="2">
    <source>
        <dbReference type="ARBA" id="ARBA00023002"/>
    </source>
</evidence>
<dbReference type="InterPro" id="IPR049448">
    <property type="entry name" value="ACAD9/ACADV-like_C"/>
</dbReference>
<gene>
    <name evidence="4" type="ORF">NQ317_007006</name>
</gene>
<evidence type="ECO:0000259" key="3">
    <source>
        <dbReference type="Pfam" id="PF21343"/>
    </source>
</evidence>
<name>A0ABQ9JTP0_9CUCU</name>
<keyword evidence="1" id="KW-0809">Transit peptide</keyword>
<evidence type="ECO:0000313" key="4">
    <source>
        <dbReference type="EMBL" id="KAJ8981480.1"/>
    </source>
</evidence>
<organism evidence="4 5">
    <name type="scientific">Molorchus minor</name>
    <dbReference type="NCBI Taxonomy" id="1323400"/>
    <lineage>
        <taxon>Eukaryota</taxon>
        <taxon>Metazoa</taxon>
        <taxon>Ecdysozoa</taxon>
        <taxon>Arthropoda</taxon>
        <taxon>Hexapoda</taxon>
        <taxon>Insecta</taxon>
        <taxon>Pterygota</taxon>
        <taxon>Neoptera</taxon>
        <taxon>Endopterygota</taxon>
        <taxon>Coleoptera</taxon>
        <taxon>Polyphaga</taxon>
        <taxon>Cucujiformia</taxon>
        <taxon>Chrysomeloidea</taxon>
        <taxon>Cerambycidae</taxon>
        <taxon>Lamiinae</taxon>
        <taxon>Monochamini</taxon>
        <taxon>Molorchus</taxon>
    </lineage>
</organism>
<proteinExistence type="predicted"/>
<dbReference type="EMBL" id="JAPWTJ010000181">
    <property type="protein sequence ID" value="KAJ8981480.1"/>
    <property type="molecule type" value="Genomic_DNA"/>
</dbReference>
<protein>
    <recommendedName>
        <fullName evidence="3">ACAD9/ACADV-like C-terminal domain-containing protein</fullName>
    </recommendedName>
</protein>
<accession>A0ABQ9JTP0</accession>
<comment type="caution">
    <text evidence="4">The sequence shown here is derived from an EMBL/GenBank/DDBJ whole genome shotgun (WGS) entry which is preliminary data.</text>
</comment>
<keyword evidence="2" id="KW-0560">Oxidoreductase</keyword>